<gene>
    <name evidence="1" type="ORF">GCM10011514_06510</name>
</gene>
<evidence type="ECO:0000313" key="2">
    <source>
        <dbReference type="Proteomes" id="UP000609064"/>
    </source>
</evidence>
<organism evidence="1 2">
    <name type="scientific">Emticicia aquatilis</name>
    <dbReference type="NCBI Taxonomy" id="1537369"/>
    <lineage>
        <taxon>Bacteria</taxon>
        <taxon>Pseudomonadati</taxon>
        <taxon>Bacteroidota</taxon>
        <taxon>Cytophagia</taxon>
        <taxon>Cytophagales</taxon>
        <taxon>Leadbetterellaceae</taxon>
        <taxon>Emticicia</taxon>
    </lineage>
</organism>
<proteinExistence type="predicted"/>
<sequence length="90" mass="10266">MIQTIGIGEVLSEMCQPSNVFTIEYRKVDGNYGKKERCVLVRGSNNDLSERKKMNRNGLLLLREVGGKHDFSVYIDLLVSFNGTEIDFHK</sequence>
<protein>
    <submittedName>
        <fullName evidence="1">Uncharacterized protein</fullName>
    </submittedName>
</protein>
<keyword evidence="2" id="KW-1185">Reference proteome</keyword>
<dbReference type="RefSeq" id="WP_188764580.1">
    <property type="nucleotide sequence ID" value="NZ_BMKK01000001.1"/>
</dbReference>
<dbReference type="Proteomes" id="UP000609064">
    <property type="component" value="Unassembled WGS sequence"/>
</dbReference>
<name>A0A917DL67_9BACT</name>
<dbReference type="AlphaFoldDB" id="A0A917DL67"/>
<comment type="caution">
    <text evidence="1">The sequence shown here is derived from an EMBL/GenBank/DDBJ whole genome shotgun (WGS) entry which is preliminary data.</text>
</comment>
<accession>A0A917DL67</accession>
<reference evidence="1" key="2">
    <citation type="submission" date="2020-09" db="EMBL/GenBank/DDBJ databases">
        <authorList>
            <person name="Sun Q."/>
            <person name="Zhou Y."/>
        </authorList>
    </citation>
    <scope>NUCLEOTIDE SEQUENCE</scope>
    <source>
        <strain evidence="1">CGMCC 1.15958</strain>
    </source>
</reference>
<evidence type="ECO:0000313" key="1">
    <source>
        <dbReference type="EMBL" id="GGD45157.1"/>
    </source>
</evidence>
<reference evidence="1" key="1">
    <citation type="journal article" date="2014" name="Int. J. Syst. Evol. Microbiol.">
        <title>Complete genome sequence of Corynebacterium casei LMG S-19264T (=DSM 44701T), isolated from a smear-ripened cheese.</title>
        <authorList>
            <consortium name="US DOE Joint Genome Institute (JGI-PGF)"/>
            <person name="Walter F."/>
            <person name="Albersmeier A."/>
            <person name="Kalinowski J."/>
            <person name="Ruckert C."/>
        </authorList>
    </citation>
    <scope>NUCLEOTIDE SEQUENCE</scope>
    <source>
        <strain evidence="1">CGMCC 1.15958</strain>
    </source>
</reference>
<dbReference type="EMBL" id="BMKK01000001">
    <property type="protein sequence ID" value="GGD45157.1"/>
    <property type="molecule type" value="Genomic_DNA"/>
</dbReference>